<evidence type="ECO:0000313" key="2">
    <source>
        <dbReference type="EMBL" id="RDI60209.1"/>
    </source>
</evidence>
<name>A0A370HNU8_9HYPH</name>
<proteinExistence type="predicted"/>
<dbReference type="PROSITE" id="PS51257">
    <property type="entry name" value="PROKAR_LIPOPROTEIN"/>
    <property type="match status" value="1"/>
</dbReference>
<sequence>MMKSAGAALVAVLALAGCVTTEEAAQSVRAKWIGEPIDRFFVENGPPVSSYALDSGGTIYTWRGGEMDYVRPAQYSTQPGFSSPMRVSEKTTTVTARPAPGVTVTRSSTTSSSFGYSAPVTTMVRPPQNVHLVCEAQITADEQGTIQAVRISRDTEGAAFSFSRCGEIFGN</sequence>
<evidence type="ECO:0000256" key="1">
    <source>
        <dbReference type="SAM" id="SignalP"/>
    </source>
</evidence>
<dbReference type="EMBL" id="QQBB01000003">
    <property type="protein sequence ID" value="RDI60209.1"/>
    <property type="molecule type" value="Genomic_DNA"/>
</dbReference>
<accession>A0A370HNU8</accession>
<organism evidence="2 3">
    <name type="scientific">Microvirga subterranea</name>
    <dbReference type="NCBI Taxonomy" id="186651"/>
    <lineage>
        <taxon>Bacteria</taxon>
        <taxon>Pseudomonadati</taxon>
        <taxon>Pseudomonadota</taxon>
        <taxon>Alphaproteobacteria</taxon>
        <taxon>Hyphomicrobiales</taxon>
        <taxon>Methylobacteriaceae</taxon>
        <taxon>Microvirga</taxon>
    </lineage>
</organism>
<evidence type="ECO:0008006" key="4">
    <source>
        <dbReference type="Google" id="ProtNLM"/>
    </source>
</evidence>
<comment type="caution">
    <text evidence="2">The sequence shown here is derived from an EMBL/GenBank/DDBJ whole genome shotgun (WGS) entry which is preliminary data.</text>
</comment>
<feature type="signal peptide" evidence="1">
    <location>
        <begin position="1"/>
        <end position="24"/>
    </location>
</feature>
<keyword evidence="3" id="KW-1185">Reference proteome</keyword>
<dbReference type="RefSeq" id="WP_114769899.1">
    <property type="nucleotide sequence ID" value="NZ_QQBB01000003.1"/>
</dbReference>
<dbReference type="Proteomes" id="UP000254925">
    <property type="component" value="Unassembled WGS sequence"/>
</dbReference>
<evidence type="ECO:0000313" key="3">
    <source>
        <dbReference type="Proteomes" id="UP000254925"/>
    </source>
</evidence>
<reference evidence="2 3" key="1">
    <citation type="submission" date="2018-07" db="EMBL/GenBank/DDBJ databases">
        <title>Genomic Encyclopedia of Type Strains, Phase IV (KMG-IV): sequencing the most valuable type-strain genomes for metagenomic binning, comparative biology and taxonomic classification.</title>
        <authorList>
            <person name="Goeker M."/>
        </authorList>
    </citation>
    <scope>NUCLEOTIDE SEQUENCE [LARGE SCALE GENOMIC DNA]</scope>
    <source>
        <strain evidence="2 3">DSM 14364</strain>
    </source>
</reference>
<keyword evidence="1" id="KW-0732">Signal</keyword>
<dbReference type="AlphaFoldDB" id="A0A370HNU8"/>
<gene>
    <name evidence="2" type="ORF">DES45_103471</name>
</gene>
<dbReference type="OrthoDB" id="8238109at2"/>
<feature type="chain" id="PRO_5017001556" description="Lipoprotein" evidence="1">
    <location>
        <begin position="25"/>
        <end position="171"/>
    </location>
</feature>
<protein>
    <recommendedName>
        <fullName evidence="4">Lipoprotein</fullName>
    </recommendedName>
</protein>